<dbReference type="Proteomes" id="UP000284338">
    <property type="component" value="Unassembled WGS sequence"/>
</dbReference>
<reference evidence="1 2" key="1">
    <citation type="submission" date="2018-09" db="EMBL/GenBank/DDBJ databases">
        <title>Draft genome of a novel serratia sp. strain with antifungal activity.</title>
        <authorList>
            <person name="Dichmann S.I."/>
            <person name="Park B.P."/>
            <person name="Pathiraja D."/>
            <person name="Choi I.-G."/>
            <person name="Stougaard P."/>
            <person name="Hennessy R.C."/>
        </authorList>
    </citation>
    <scope>NUCLEOTIDE SEQUENCE [LARGE SCALE GENOMIC DNA]</scope>
    <source>
        <strain evidence="1 2">S40</strain>
    </source>
</reference>
<dbReference type="PROSITE" id="PS51257">
    <property type="entry name" value="PROKAR_LIPOPROTEIN"/>
    <property type="match status" value="1"/>
</dbReference>
<protein>
    <submittedName>
        <fullName evidence="1">Fimbrial protein</fullName>
    </submittedName>
</protein>
<proteinExistence type="predicted"/>
<dbReference type="AlphaFoldDB" id="A0AA93BYI8"/>
<evidence type="ECO:0000313" key="2">
    <source>
        <dbReference type="Proteomes" id="UP000284338"/>
    </source>
</evidence>
<sequence>MMKIGKKVIAHLGLCGVLLACGRGVLALECHLDSENGITEESENIGALTVAADLPLGSRLWTSKIMTRSVVCWAQGSTKGEWVYFYGNPVGDVVRPGIGMGLIYNDADLGIVKAGSKVQTDMWRLKNKPEKGQVKYQIYLQKTGEIKEGGNDRVAVFQLDGVGGINSNPGKNYRYILQGMAGIKVSNCSVTIDVPREIDFGVISSVTAPGLIAAKPLSVTAVKNQACHAGSKLGVALIFSSPGGGLVESNTALDLGNGTYFSIKDKERKIAFETPVKFWDNVQSGNQQTVTYQTELSAKDVLKMGVAAKSIVLYANYR</sequence>
<gene>
    <name evidence="1" type="ORF">D4100_07925</name>
</gene>
<evidence type="ECO:0000313" key="1">
    <source>
        <dbReference type="EMBL" id="RJF58663.1"/>
    </source>
</evidence>
<accession>A0AA93BYI8</accession>
<organism evidence="1 2">
    <name type="scientific">Serratia inhibens</name>
    <dbReference type="NCBI Taxonomy" id="2338073"/>
    <lineage>
        <taxon>Bacteria</taxon>
        <taxon>Pseudomonadati</taxon>
        <taxon>Pseudomonadota</taxon>
        <taxon>Gammaproteobacteria</taxon>
        <taxon>Enterobacterales</taxon>
        <taxon>Yersiniaceae</taxon>
        <taxon>Serratia</taxon>
    </lineage>
</organism>
<dbReference type="EMBL" id="QYYG01000001">
    <property type="protein sequence ID" value="RJF58663.1"/>
    <property type="molecule type" value="Genomic_DNA"/>
</dbReference>
<comment type="caution">
    <text evidence="1">The sequence shown here is derived from an EMBL/GenBank/DDBJ whole genome shotgun (WGS) entry which is preliminary data.</text>
</comment>
<name>A0AA93BYI8_9GAMM</name>
<keyword evidence="2" id="KW-1185">Reference proteome</keyword>